<dbReference type="Proteomes" id="UP000054359">
    <property type="component" value="Unassembled WGS sequence"/>
</dbReference>
<dbReference type="GO" id="GO:0005506">
    <property type="term" value="F:iron ion binding"/>
    <property type="evidence" value="ECO:0007669"/>
    <property type="project" value="UniProtKB-UniRule"/>
</dbReference>
<feature type="compositionally biased region" description="Acidic residues" evidence="3">
    <location>
        <begin position="56"/>
        <end position="68"/>
    </location>
</feature>
<evidence type="ECO:0000256" key="2">
    <source>
        <dbReference type="RuleBase" id="RU366061"/>
    </source>
</evidence>
<dbReference type="GO" id="GO:0032453">
    <property type="term" value="F:histone H3K4 demethylase activity"/>
    <property type="evidence" value="ECO:0007669"/>
    <property type="project" value="TreeGrafter"/>
</dbReference>
<dbReference type="GO" id="GO:0005730">
    <property type="term" value="C:nucleolus"/>
    <property type="evidence" value="ECO:0007669"/>
    <property type="project" value="TreeGrafter"/>
</dbReference>
<keyword evidence="4" id="KW-0489">Methyltransferase</keyword>
<comment type="subcellular location">
    <subcellularLocation>
        <location evidence="2">Nucleus</location>
    </subcellularLocation>
</comment>
<dbReference type="GO" id="GO:0140680">
    <property type="term" value="F:histone H3K36me/H3K36me2 demethylase activity"/>
    <property type="evidence" value="ECO:0007669"/>
    <property type="project" value="UniProtKB-EC"/>
</dbReference>
<sequence>MSKSRLSTLSAFAVFKEKLQSRKKKLREEVDNEEPELVEAVNRTKRRRYGEKLSDQEEIDQEQDETDSVPDVPIINAPIIIPRRPITVPCGNILAEKVFKWMIDPLQPDKFFDQVFERKPVHISKKNESPDYFKTVMSCKDFDNMMRENFLEYSKHIDVVIYTDGVRKTFNPEGRAYPSSVWKFYREGCSVRMQNPQSYHDNLWKLCSNLQEYFGSYVGAN</sequence>
<reference evidence="4 5" key="1">
    <citation type="submission" date="2013-11" db="EMBL/GenBank/DDBJ databases">
        <title>Genome sequencing of Stegodyphus mimosarum.</title>
        <authorList>
            <person name="Bechsgaard J."/>
        </authorList>
    </citation>
    <scope>NUCLEOTIDE SEQUENCE [LARGE SCALE GENOMIC DNA]</scope>
</reference>
<keyword evidence="2" id="KW-0560">Oxidoreductase</keyword>
<keyword evidence="2" id="KW-0479">Metal-binding</keyword>
<name>A0A087UAF3_STEMI</name>
<comment type="catalytic activity">
    <reaction evidence="2">
        <text>N(6),N(6)-dimethyl-L-lysyl(36)-[histone H3] + 2 2-oxoglutarate + 2 O2 = L-lysyl(36)-[histone H3] + 2 formaldehyde + 2 succinate + 2 CO2</text>
        <dbReference type="Rhea" id="RHEA:42032"/>
        <dbReference type="Rhea" id="RHEA-COMP:9785"/>
        <dbReference type="Rhea" id="RHEA-COMP:9787"/>
        <dbReference type="ChEBI" id="CHEBI:15379"/>
        <dbReference type="ChEBI" id="CHEBI:16526"/>
        <dbReference type="ChEBI" id="CHEBI:16810"/>
        <dbReference type="ChEBI" id="CHEBI:16842"/>
        <dbReference type="ChEBI" id="CHEBI:29969"/>
        <dbReference type="ChEBI" id="CHEBI:30031"/>
        <dbReference type="ChEBI" id="CHEBI:61976"/>
        <dbReference type="EC" id="1.14.11.27"/>
    </reaction>
</comment>
<gene>
    <name evidence="4" type="ORF">X975_21866</name>
</gene>
<dbReference type="Gene3D" id="2.60.120.650">
    <property type="entry name" value="Cupin"/>
    <property type="match status" value="1"/>
</dbReference>
<keyword evidence="4" id="KW-0808">Transferase</keyword>
<keyword evidence="2" id="KW-0223">Dioxygenase</keyword>
<dbReference type="PANTHER" id="PTHR13096:SF8">
    <property type="entry name" value="RIBOSOMAL OXYGENASE 1"/>
    <property type="match status" value="1"/>
</dbReference>
<dbReference type="EC" id="1.14.11.27" evidence="2"/>
<dbReference type="PANTHER" id="PTHR13096">
    <property type="entry name" value="MINA53 MYC INDUCED NUCLEAR ANTIGEN"/>
    <property type="match status" value="1"/>
</dbReference>
<keyword evidence="2" id="KW-0804">Transcription</keyword>
<organism evidence="4 5">
    <name type="scientific">Stegodyphus mimosarum</name>
    <name type="common">African social velvet spider</name>
    <dbReference type="NCBI Taxonomy" id="407821"/>
    <lineage>
        <taxon>Eukaryota</taxon>
        <taxon>Metazoa</taxon>
        <taxon>Ecdysozoa</taxon>
        <taxon>Arthropoda</taxon>
        <taxon>Chelicerata</taxon>
        <taxon>Arachnida</taxon>
        <taxon>Araneae</taxon>
        <taxon>Araneomorphae</taxon>
        <taxon>Entelegynae</taxon>
        <taxon>Eresoidea</taxon>
        <taxon>Eresidae</taxon>
        <taxon>Stegodyphus</taxon>
    </lineage>
</organism>
<comment type="cofactor">
    <cofactor evidence="2">
        <name>Fe(2+)</name>
        <dbReference type="ChEBI" id="CHEBI:29033"/>
    </cofactor>
    <text evidence="2">Binds 1 Fe(2+) ion per subunit.</text>
</comment>
<comment type="function">
    <text evidence="2">Oxygenase that can act as both a histone lysine demethylase and a ribosomal histidine hydroxylase.</text>
</comment>
<keyword evidence="1 2" id="KW-0408">Iron</keyword>
<comment type="similarity">
    <text evidence="2">Belongs to the ROX family.</text>
</comment>
<dbReference type="GO" id="GO:0008168">
    <property type="term" value="F:methyltransferase activity"/>
    <property type="evidence" value="ECO:0007669"/>
    <property type="project" value="UniProtKB-KW"/>
</dbReference>
<evidence type="ECO:0000256" key="1">
    <source>
        <dbReference type="ARBA" id="ARBA00023004"/>
    </source>
</evidence>
<dbReference type="SUPFAM" id="SSF51197">
    <property type="entry name" value="Clavaminate synthase-like"/>
    <property type="match status" value="1"/>
</dbReference>
<evidence type="ECO:0000313" key="4">
    <source>
        <dbReference type="EMBL" id="KFM74342.1"/>
    </source>
</evidence>
<evidence type="ECO:0000313" key="5">
    <source>
        <dbReference type="Proteomes" id="UP000054359"/>
    </source>
</evidence>
<feature type="non-terminal residue" evidence="4">
    <location>
        <position position="221"/>
    </location>
</feature>
<keyword evidence="2" id="KW-0539">Nucleus</keyword>
<accession>A0A087UAF3</accession>
<keyword evidence="2" id="KW-0805">Transcription regulation</keyword>
<protein>
    <recommendedName>
        <fullName evidence="2">Bifunctional lysine-specific demethylase and histidyl-hydroxylase</fullName>
        <ecNumber evidence="2">1.14.11.27</ecNumber>
    </recommendedName>
</protein>
<dbReference type="AlphaFoldDB" id="A0A087UAF3"/>
<evidence type="ECO:0000256" key="3">
    <source>
        <dbReference type="SAM" id="MobiDB-lite"/>
    </source>
</evidence>
<dbReference type="OrthoDB" id="425950at2759"/>
<proteinExistence type="inferred from homology"/>
<dbReference type="GO" id="GO:0032259">
    <property type="term" value="P:methylation"/>
    <property type="evidence" value="ECO:0007669"/>
    <property type="project" value="UniProtKB-KW"/>
</dbReference>
<feature type="region of interest" description="Disordered" evidence="3">
    <location>
        <begin position="49"/>
        <end position="68"/>
    </location>
</feature>
<keyword evidence="5" id="KW-1185">Reference proteome</keyword>
<dbReference type="EMBL" id="KK118986">
    <property type="protein sequence ID" value="KFM74342.1"/>
    <property type="molecule type" value="Genomic_DNA"/>
</dbReference>
<dbReference type="STRING" id="407821.A0A087UAF3"/>
<dbReference type="InterPro" id="IPR039994">
    <property type="entry name" value="NO66-like"/>
</dbReference>